<name>A0A1B0BTI9_9MUSC</name>
<dbReference type="EMBL" id="JXJN01020187">
    <property type="status" value="NOT_ANNOTATED_CDS"/>
    <property type="molecule type" value="Genomic_DNA"/>
</dbReference>
<protein>
    <submittedName>
        <fullName evidence="1">Uncharacterized protein</fullName>
    </submittedName>
</protein>
<accession>A0A1B0BTI9</accession>
<reference evidence="1" key="2">
    <citation type="submission" date="2020-05" db="UniProtKB">
        <authorList>
            <consortium name="EnsemblMetazoa"/>
        </authorList>
    </citation>
    <scope>IDENTIFICATION</scope>
    <source>
        <strain evidence="1">IAEA</strain>
    </source>
</reference>
<dbReference type="EnsemblMetazoa" id="GPPI040047-RA">
    <property type="protein sequence ID" value="GPPI040047-PA"/>
    <property type="gene ID" value="GPPI040047"/>
</dbReference>
<dbReference type="AlphaFoldDB" id="A0A1B0BTI9"/>
<keyword evidence="2" id="KW-1185">Reference proteome</keyword>
<evidence type="ECO:0000313" key="1">
    <source>
        <dbReference type="EnsemblMetazoa" id="GPPI040047-PA"/>
    </source>
</evidence>
<organism evidence="1 2">
    <name type="scientific">Glossina palpalis gambiensis</name>
    <dbReference type="NCBI Taxonomy" id="67801"/>
    <lineage>
        <taxon>Eukaryota</taxon>
        <taxon>Metazoa</taxon>
        <taxon>Ecdysozoa</taxon>
        <taxon>Arthropoda</taxon>
        <taxon>Hexapoda</taxon>
        <taxon>Insecta</taxon>
        <taxon>Pterygota</taxon>
        <taxon>Neoptera</taxon>
        <taxon>Endopterygota</taxon>
        <taxon>Diptera</taxon>
        <taxon>Brachycera</taxon>
        <taxon>Muscomorpha</taxon>
        <taxon>Hippoboscoidea</taxon>
        <taxon>Glossinidae</taxon>
        <taxon>Glossina</taxon>
    </lineage>
</organism>
<sequence>MMNGHSFLNNIPKGYKAQIINEVFSSLQLILYDCSSDISMLILEIYDENYTFAVVNVAAYGSQKTEVVLRNFARFRNVFFLLGDAVFHYIKICYGRIVIVS</sequence>
<dbReference type="VEuPathDB" id="VectorBase:GPPI040047"/>
<reference evidence="2" key="1">
    <citation type="submission" date="2015-01" db="EMBL/GenBank/DDBJ databases">
        <authorList>
            <person name="Aksoy S."/>
            <person name="Warren W."/>
            <person name="Wilson R.K."/>
        </authorList>
    </citation>
    <scope>NUCLEOTIDE SEQUENCE [LARGE SCALE GENOMIC DNA]</scope>
    <source>
        <strain evidence="2">IAEA</strain>
    </source>
</reference>
<dbReference type="Proteomes" id="UP000092460">
    <property type="component" value="Unassembled WGS sequence"/>
</dbReference>
<evidence type="ECO:0000313" key="2">
    <source>
        <dbReference type="Proteomes" id="UP000092460"/>
    </source>
</evidence>
<proteinExistence type="predicted"/>